<feature type="binding site" evidence="5 6">
    <location>
        <position position="131"/>
    </location>
    <ligand>
        <name>substrate</name>
    </ligand>
</feature>
<dbReference type="OrthoDB" id="9780392at2"/>
<feature type="binding site" evidence="5 7">
    <location>
        <begin position="144"/>
        <end position="145"/>
    </location>
    <ligand>
        <name>FMN</name>
        <dbReference type="ChEBI" id="CHEBI:58210"/>
    </ligand>
</feature>
<dbReference type="PIRSF" id="PIRSF000190">
    <property type="entry name" value="Pyd_amn-ph_oxd"/>
    <property type="match status" value="1"/>
</dbReference>
<dbReference type="InterPro" id="IPR000659">
    <property type="entry name" value="Pyridox_Oxase"/>
</dbReference>
<name>A0A3Q8WT12_9ACTO</name>
<evidence type="ECO:0000256" key="7">
    <source>
        <dbReference type="PIRSR" id="PIRSR000190-2"/>
    </source>
</evidence>
<keyword evidence="11" id="KW-1185">Reference proteome</keyword>
<evidence type="ECO:0000313" key="10">
    <source>
        <dbReference type="EMBL" id="AZN29599.1"/>
    </source>
</evidence>
<dbReference type="NCBIfam" id="TIGR00558">
    <property type="entry name" value="pdxH"/>
    <property type="match status" value="1"/>
</dbReference>
<evidence type="ECO:0000256" key="5">
    <source>
        <dbReference type="HAMAP-Rule" id="MF_01629"/>
    </source>
</evidence>
<feature type="binding site" evidence="5 7">
    <location>
        <position position="87"/>
    </location>
    <ligand>
        <name>FMN</name>
        <dbReference type="ChEBI" id="CHEBI:58210"/>
    </ligand>
</feature>
<dbReference type="PANTHER" id="PTHR10851">
    <property type="entry name" value="PYRIDOXINE-5-PHOSPHATE OXIDASE"/>
    <property type="match status" value="1"/>
</dbReference>
<dbReference type="EMBL" id="CP034438">
    <property type="protein sequence ID" value="AZN29599.1"/>
    <property type="molecule type" value="Genomic_DNA"/>
</dbReference>
<dbReference type="PANTHER" id="PTHR10851:SF0">
    <property type="entry name" value="PYRIDOXINE-5'-PHOSPHATE OXIDASE"/>
    <property type="match status" value="1"/>
</dbReference>
<feature type="binding site" evidence="5 7">
    <location>
        <position position="191"/>
    </location>
    <ligand>
        <name>FMN</name>
        <dbReference type="ChEBI" id="CHEBI:58210"/>
    </ligand>
</feature>
<evidence type="ECO:0000256" key="1">
    <source>
        <dbReference type="ARBA" id="ARBA00007301"/>
    </source>
</evidence>
<comment type="function">
    <text evidence="5">Catalyzes the oxidation of either pyridoxine 5'-phosphate (PNP) or pyridoxamine 5'-phosphate (PMP) into pyridoxal 5'-phosphate (PLP).</text>
</comment>
<feature type="binding site" evidence="5 7">
    <location>
        <begin position="80"/>
        <end position="81"/>
    </location>
    <ligand>
        <name>FMN</name>
        <dbReference type="ChEBI" id="CHEBI:58210"/>
    </ligand>
</feature>
<feature type="binding site" evidence="5 6">
    <location>
        <position position="70"/>
    </location>
    <ligand>
        <name>substrate</name>
    </ligand>
</feature>
<feature type="binding site" evidence="5 7">
    <location>
        <begin position="65"/>
        <end position="70"/>
    </location>
    <ligand>
        <name>FMN</name>
        <dbReference type="ChEBI" id="CHEBI:58210"/>
    </ligand>
</feature>
<comment type="pathway">
    <text evidence="5">Cofactor metabolism; pyridoxal 5'-phosphate salvage; pyridoxal 5'-phosphate from pyridoxine 5'-phosphate: step 1/1.</text>
</comment>
<comment type="caution">
    <text evidence="5">Lacks conserved residue(s) required for the propagation of feature annotation.</text>
</comment>
<comment type="cofactor">
    <cofactor evidence="5 7">
        <name>FMN</name>
        <dbReference type="ChEBI" id="CHEBI:58210"/>
    </cofactor>
    <text evidence="5 7">Binds 1 FMN per subunit.</text>
</comment>
<dbReference type="Gene3D" id="2.30.110.10">
    <property type="entry name" value="Electron Transport, Fmn-binding Protein, Chain A"/>
    <property type="match status" value="1"/>
</dbReference>
<reference evidence="10 11" key="1">
    <citation type="submission" date="2018-12" db="EMBL/GenBank/DDBJ databases">
        <title>Complete genome sequence of Flaviflexus salsibiostraticola KCTC 33148.</title>
        <authorList>
            <person name="Bae J.-W."/>
        </authorList>
    </citation>
    <scope>NUCLEOTIDE SEQUENCE [LARGE SCALE GENOMIC DNA]</scope>
    <source>
        <strain evidence="10 11">KCTC 33148</strain>
    </source>
</reference>
<protein>
    <recommendedName>
        <fullName evidence="5">Pyridoxine/pyridoxamine 5'-phosphate oxidase</fullName>
        <ecNumber evidence="5">1.4.3.5</ecNumber>
    </recommendedName>
    <alternativeName>
        <fullName evidence="5">PNP/PMP oxidase</fullName>
        <shortName evidence="5">PNPOx</shortName>
    </alternativeName>
    <alternativeName>
        <fullName evidence="5">Pyridoxal 5'-phosphate synthase</fullName>
    </alternativeName>
</protein>
<dbReference type="InterPro" id="IPR019740">
    <property type="entry name" value="Pyridox_Oxase_CS"/>
</dbReference>
<gene>
    <name evidence="5 10" type="primary">pdxH</name>
    <name evidence="10" type="ORF">EJO69_04200</name>
</gene>
<dbReference type="Pfam" id="PF01243">
    <property type="entry name" value="PNPOx_N"/>
    <property type="match status" value="1"/>
</dbReference>
<dbReference type="RefSeq" id="WP_126039615.1">
    <property type="nucleotide sequence ID" value="NZ_CP034438.1"/>
</dbReference>
<feature type="binding site" evidence="5 6">
    <location>
        <position position="127"/>
    </location>
    <ligand>
        <name>substrate</name>
    </ligand>
</feature>
<keyword evidence="2 5" id="KW-0285">Flavoprotein</keyword>
<dbReference type="AlphaFoldDB" id="A0A3Q8WT12"/>
<dbReference type="SUPFAM" id="SSF50475">
    <property type="entry name" value="FMN-binding split barrel"/>
    <property type="match status" value="1"/>
</dbReference>
<evidence type="ECO:0000256" key="2">
    <source>
        <dbReference type="ARBA" id="ARBA00022630"/>
    </source>
</evidence>
<keyword evidence="3 5" id="KW-0288">FMN</keyword>
<evidence type="ECO:0000256" key="4">
    <source>
        <dbReference type="ARBA" id="ARBA00023002"/>
    </source>
</evidence>
<dbReference type="InterPro" id="IPR012349">
    <property type="entry name" value="Split_barrel_FMN-bd"/>
</dbReference>
<comment type="subunit">
    <text evidence="5">Homodimer.</text>
</comment>
<comment type="catalytic activity">
    <reaction evidence="5">
        <text>pyridoxine 5'-phosphate + O2 = pyridoxal 5'-phosphate + H2O2</text>
        <dbReference type="Rhea" id="RHEA:15149"/>
        <dbReference type="ChEBI" id="CHEBI:15379"/>
        <dbReference type="ChEBI" id="CHEBI:16240"/>
        <dbReference type="ChEBI" id="CHEBI:58589"/>
        <dbReference type="ChEBI" id="CHEBI:597326"/>
        <dbReference type="EC" id="1.4.3.5"/>
    </reaction>
</comment>
<keyword evidence="4 5" id="KW-0560">Oxidoreductase</keyword>
<feature type="binding site" evidence="5 6">
    <location>
        <begin position="197"/>
        <end position="199"/>
    </location>
    <ligand>
        <name>substrate</name>
    </ligand>
</feature>
<dbReference type="UniPathway" id="UPA01068">
    <property type="reaction ID" value="UER00304"/>
</dbReference>
<dbReference type="Proteomes" id="UP000270021">
    <property type="component" value="Chromosome"/>
</dbReference>
<feature type="binding site" evidence="5 6">
    <location>
        <position position="135"/>
    </location>
    <ligand>
        <name>substrate</name>
    </ligand>
</feature>
<dbReference type="GO" id="GO:0010181">
    <property type="term" value="F:FMN binding"/>
    <property type="evidence" value="ECO:0007669"/>
    <property type="project" value="UniProtKB-UniRule"/>
</dbReference>
<evidence type="ECO:0000256" key="6">
    <source>
        <dbReference type="PIRSR" id="PIRSR000190-1"/>
    </source>
</evidence>
<evidence type="ECO:0000259" key="8">
    <source>
        <dbReference type="Pfam" id="PF01243"/>
    </source>
</evidence>
<evidence type="ECO:0000313" key="11">
    <source>
        <dbReference type="Proteomes" id="UP000270021"/>
    </source>
</evidence>
<dbReference type="EC" id="1.4.3.5" evidence="5"/>
<sequence length="218" mass="24861">MGLEQGQINGDRRHYDGGALDVNRLPAAPKDLFEEWLAQAFEEGLRDANAMVLSTVDGRGVPSNRVVLAKAVDDRGIVFYTNYDSRKGSEIERNHHVALLFHWRELDRVVRIEGLATRVDPDESDAYFYSRPIASSIGAMVSPQSEVIASREELLSRVHDLTARIEAGEETVVRPDHWGGYVVIPSTVEFWQGRADRLHDRIRYRRDHDRWTIDRLAP</sequence>
<feature type="binding site" evidence="5 7">
    <location>
        <position position="201"/>
    </location>
    <ligand>
        <name>FMN</name>
        <dbReference type="ChEBI" id="CHEBI:58210"/>
    </ligand>
</feature>
<dbReference type="GO" id="GO:0008615">
    <property type="term" value="P:pyridoxine biosynthetic process"/>
    <property type="evidence" value="ECO:0007669"/>
    <property type="project" value="UniProtKB-UniRule"/>
</dbReference>
<feature type="domain" description="Pyridoxamine 5'-phosphate oxidase N-terminal" evidence="8">
    <location>
        <begin position="38"/>
        <end position="159"/>
    </location>
</feature>
<comment type="pathway">
    <text evidence="5">Cofactor metabolism; pyridoxal 5'-phosphate salvage; pyridoxal 5'-phosphate from pyridoxamine 5'-phosphate: step 1/1.</text>
</comment>
<organism evidence="10 11">
    <name type="scientific">Flaviflexus salsibiostraticola</name>
    <dbReference type="NCBI Taxonomy" id="1282737"/>
    <lineage>
        <taxon>Bacteria</taxon>
        <taxon>Bacillati</taxon>
        <taxon>Actinomycetota</taxon>
        <taxon>Actinomycetes</taxon>
        <taxon>Actinomycetales</taxon>
        <taxon>Actinomycetaceae</taxon>
        <taxon>Flaviflexus</taxon>
    </lineage>
</organism>
<dbReference type="GO" id="GO:0004733">
    <property type="term" value="F:pyridoxamine phosphate oxidase activity"/>
    <property type="evidence" value="ECO:0007669"/>
    <property type="project" value="UniProtKB-UniRule"/>
</dbReference>
<comment type="similarity">
    <text evidence="1 5">Belongs to the pyridoxamine 5'-phosphate oxidase family.</text>
</comment>
<keyword evidence="5" id="KW-0664">Pyridoxine biosynthesis</keyword>
<dbReference type="Pfam" id="PF10590">
    <property type="entry name" value="PNP_phzG_C"/>
    <property type="match status" value="1"/>
</dbReference>
<accession>A0A3Q8WT12</accession>
<evidence type="ECO:0000259" key="9">
    <source>
        <dbReference type="Pfam" id="PF10590"/>
    </source>
</evidence>
<dbReference type="NCBIfam" id="NF004231">
    <property type="entry name" value="PRK05679.1"/>
    <property type="match status" value="1"/>
</dbReference>
<feature type="binding site" evidence="5 7">
    <location>
        <position position="86"/>
    </location>
    <ligand>
        <name>FMN</name>
        <dbReference type="ChEBI" id="CHEBI:58210"/>
    </ligand>
</feature>
<dbReference type="HAMAP" id="MF_01629">
    <property type="entry name" value="PdxH"/>
    <property type="match status" value="1"/>
</dbReference>
<feature type="binding site" evidence="6">
    <location>
        <begin position="12"/>
        <end position="15"/>
    </location>
    <ligand>
        <name>substrate</name>
    </ligand>
</feature>
<proteinExistence type="inferred from homology"/>
<evidence type="ECO:0000256" key="3">
    <source>
        <dbReference type="ARBA" id="ARBA00022643"/>
    </source>
</evidence>
<dbReference type="KEGG" id="fsl:EJO69_04200"/>
<comment type="catalytic activity">
    <reaction evidence="5">
        <text>pyridoxamine 5'-phosphate + O2 + H2O = pyridoxal 5'-phosphate + H2O2 + NH4(+)</text>
        <dbReference type="Rhea" id="RHEA:15817"/>
        <dbReference type="ChEBI" id="CHEBI:15377"/>
        <dbReference type="ChEBI" id="CHEBI:15379"/>
        <dbReference type="ChEBI" id="CHEBI:16240"/>
        <dbReference type="ChEBI" id="CHEBI:28938"/>
        <dbReference type="ChEBI" id="CHEBI:58451"/>
        <dbReference type="ChEBI" id="CHEBI:597326"/>
        <dbReference type="EC" id="1.4.3.5"/>
    </reaction>
</comment>
<dbReference type="InterPro" id="IPR019576">
    <property type="entry name" value="Pyridoxamine_oxidase_dimer_C"/>
</dbReference>
<dbReference type="InterPro" id="IPR011576">
    <property type="entry name" value="Pyridox_Oxase_N"/>
</dbReference>
<dbReference type="PROSITE" id="PS01064">
    <property type="entry name" value="PYRIDOX_OXIDASE"/>
    <property type="match status" value="1"/>
</dbReference>
<feature type="domain" description="Pyridoxine 5'-phosphate oxidase dimerisation C-terminal" evidence="9">
    <location>
        <begin position="178"/>
        <end position="218"/>
    </location>
</feature>